<keyword evidence="2" id="KW-1133">Transmembrane helix</keyword>
<dbReference type="EMBL" id="JBFOLK010000008">
    <property type="protein sequence ID" value="KAL2493149.1"/>
    <property type="molecule type" value="Genomic_DNA"/>
</dbReference>
<dbReference type="AlphaFoldDB" id="A0ABD1S1R6"/>
<keyword evidence="2" id="KW-0812">Transmembrane</keyword>
<sequence>MTVSITPNHEVVSIFAAAFYALFNLFSGFFIPRLIIGQYGDVEETIKVPGMSFDTMIKSYIQDHFGYDPNFKGPVAPALVGFTVLFALLYAYCIKKLNFQMR</sequence>
<feature type="transmembrane region" description="Helical" evidence="2">
    <location>
        <begin position="12"/>
        <end position="31"/>
    </location>
</feature>
<feature type="transmembrane region" description="Helical" evidence="2">
    <location>
        <begin position="75"/>
        <end position="94"/>
    </location>
</feature>
<evidence type="ECO:0000313" key="3">
    <source>
        <dbReference type="EMBL" id="KAL2493149.1"/>
    </source>
</evidence>
<protein>
    <submittedName>
        <fullName evidence="3">ABC transporter G family member 29</fullName>
    </submittedName>
</protein>
<evidence type="ECO:0000256" key="2">
    <source>
        <dbReference type="SAM" id="Phobius"/>
    </source>
</evidence>
<dbReference type="PANTHER" id="PTHR19241">
    <property type="entry name" value="ATP-BINDING CASSETTE TRANSPORTER"/>
    <property type="match status" value="1"/>
</dbReference>
<evidence type="ECO:0000313" key="4">
    <source>
        <dbReference type="Proteomes" id="UP001604336"/>
    </source>
</evidence>
<dbReference type="Proteomes" id="UP001604336">
    <property type="component" value="Unassembled WGS sequence"/>
</dbReference>
<keyword evidence="4" id="KW-1185">Reference proteome</keyword>
<keyword evidence="2" id="KW-0472">Membrane</keyword>
<reference evidence="4" key="1">
    <citation type="submission" date="2024-07" db="EMBL/GenBank/DDBJ databases">
        <title>Two chromosome-level genome assemblies of Korean endemic species Abeliophyllum distichum and Forsythia ovata (Oleaceae).</title>
        <authorList>
            <person name="Jang H."/>
        </authorList>
    </citation>
    <scope>NUCLEOTIDE SEQUENCE [LARGE SCALE GENOMIC DNA]</scope>
</reference>
<name>A0ABD1S1R6_9LAMI</name>
<accession>A0ABD1S1R6</accession>
<comment type="caution">
    <text evidence="3">The sequence shown here is derived from an EMBL/GenBank/DDBJ whole genome shotgun (WGS) entry which is preliminary data.</text>
</comment>
<evidence type="ECO:0000256" key="1">
    <source>
        <dbReference type="ARBA" id="ARBA00022448"/>
    </source>
</evidence>
<keyword evidence="1" id="KW-0813">Transport</keyword>
<gene>
    <name evidence="3" type="ORF">Adt_28777</name>
</gene>
<organism evidence="3 4">
    <name type="scientific">Abeliophyllum distichum</name>
    <dbReference type="NCBI Taxonomy" id="126358"/>
    <lineage>
        <taxon>Eukaryota</taxon>
        <taxon>Viridiplantae</taxon>
        <taxon>Streptophyta</taxon>
        <taxon>Embryophyta</taxon>
        <taxon>Tracheophyta</taxon>
        <taxon>Spermatophyta</taxon>
        <taxon>Magnoliopsida</taxon>
        <taxon>eudicotyledons</taxon>
        <taxon>Gunneridae</taxon>
        <taxon>Pentapetalae</taxon>
        <taxon>asterids</taxon>
        <taxon>lamiids</taxon>
        <taxon>Lamiales</taxon>
        <taxon>Oleaceae</taxon>
        <taxon>Forsythieae</taxon>
        <taxon>Abeliophyllum</taxon>
    </lineage>
</organism>
<proteinExistence type="predicted"/>